<dbReference type="GO" id="GO:0046872">
    <property type="term" value="F:metal ion binding"/>
    <property type="evidence" value="ECO:0007669"/>
    <property type="project" value="UniProtKB-KW"/>
</dbReference>
<dbReference type="PATRIC" id="fig|1359175.3.peg.1528"/>
<gene>
    <name evidence="8" type="ORF">OTSTA716_0805</name>
</gene>
<keyword evidence="6" id="KW-0812">Transmembrane</keyword>
<comment type="catalytic activity">
    <reaction evidence="5">
        <text>citrate = D-threo-isocitrate</text>
        <dbReference type="Rhea" id="RHEA:10336"/>
        <dbReference type="ChEBI" id="CHEBI:15562"/>
        <dbReference type="ChEBI" id="CHEBI:16947"/>
        <dbReference type="EC" id="4.2.1.3"/>
    </reaction>
</comment>
<protein>
    <recommendedName>
        <fullName evidence="1">aconitate hydratase</fullName>
        <ecNumber evidence="1">4.2.1.3</ecNumber>
    </recommendedName>
</protein>
<dbReference type="GO" id="GO:0051536">
    <property type="term" value="F:iron-sulfur cluster binding"/>
    <property type="evidence" value="ECO:0007669"/>
    <property type="project" value="UniProtKB-KW"/>
</dbReference>
<keyword evidence="6" id="KW-1133">Transmembrane helix</keyword>
<evidence type="ECO:0000256" key="3">
    <source>
        <dbReference type="ARBA" id="ARBA00023004"/>
    </source>
</evidence>
<reference evidence="8 9" key="1">
    <citation type="submission" date="2015-01" db="EMBL/GenBank/DDBJ databases">
        <title>Genome Sequencing of Rickettsiales.</title>
        <authorList>
            <person name="Daugherty S.C."/>
            <person name="Su Q."/>
            <person name="Abolude K."/>
            <person name="Beier-Sexton M."/>
            <person name="Carlyon J.A."/>
            <person name="Carter R."/>
            <person name="Day N.P."/>
            <person name="Dumler S.J."/>
            <person name="Dyachenko V."/>
            <person name="Godinez A."/>
            <person name="Kurtti T.J."/>
            <person name="Lichay M."/>
            <person name="Mullins K.E."/>
            <person name="Ott S."/>
            <person name="Pappas-Brown V."/>
            <person name="Paris D.H."/>
            <person name="Patel P."/>
            <person name="Richards A.L."/>
            <person name="Sadzewicz L."/>
            <person name="Sears K."/>
            <person name="Seidman D."/>
            <person name="Sengamalay N."/>
            <person name="Stenos J."/>
            <person name="Tallon L.J."/>
            <person name="Vincent G."/>
            <person name="Fraser C.M."/>
            <person name="Munderloh U."/>
            <person name="Dunning-Hotopp J.C."/>
        </authorList>
    </citation>
    <scope>NUCLEOTIDE SEQUENCE [LARGE SCALE GENOMIC DNA]</scope>
    <source>
        <strain evidence="8 9">TA716</strain>
    </source>
</reference>
<dbReference type="Gene3D" id="3.30.499.10">
    <property type="entry name" value="Aconitase, domain 3"/>
    <property type="match status" value="1"/>
</dbReference>
<feature type="transmembrane region" description="Helical" evidence="6">
    <location>
        <begin position="6"/>
        <end position="28"/>
    </location>
</feature>
<feature type="domain" description="Aconitase/3-isopropylmalate dehydratase large subunit alpha/beta/alpha" evidence="7">
    <location>
        <begin position="1"/>
        <end position="111"/>
    </location>
</feature>
<dbReference type="InterPro" id="IPR001030">
    <property type="entry name" value="Acoase/IPM_deHydtase_lsu_aba"/>
</dbReference>
<dbReference type="PRINTS" id="PR00415">
    <property type="entry name" value="ACONITASE"/>
</dbReference>
<dbReference type="InterPro" id="IPR015931">
    <property type="entry name" value="Acnase/IPM_dHydase_lsu_aba_1/3"/>
</dbReference>
<evidence type="ECO:0000256" key="6">
    <source>
        <dbReference type="SAM" id="Phobius"/>
    </source>
</evidence>
<dbReference type="Proteomes" id="UP000033671">
    <property type="component" value="Unassembled WGS sequence"/>
</dbReference>
<proteinExistence type="predicted"/>
<dbReference type="EC" id="4.2.1.3" evidence="1"/>
<name>A0A0F3P915_ORITS</name>
<keyword evidence="3" id="KW-0408">Iron</keyword>
<dbReference type="InterPro" id="IPR006249">
    <property type="entry name" value="Aconitase/IRP2"/>
</dbReference>
<keyword evidence="2" id="KW-0479">Metal-binding</keyword>
<dbReference type="InterPro" id="IPR036008">
    <property type="entry name" value="Aconitase_4Fe-4S_dom"/>
</dbReference>
<evidence type="ECO:0000256" key="4">
    <source>
        <dbReference type="ARBA" id="ARBA00023014"/>
    </source>
</evidence>
<dbReference type="AlphaFoldDB" id="A0A0F3P915"/>
<dbReference type="Pfam" id="PF00330">
    <property type="entry name" value="Aconitase"/>
    <property type="match status" value="1"/>
</dbReference>
<evidence type="ECO:0000256" key="1">
    <source>
        <dbReference type="ARBA" id="ARBA00012926"/>
    </source>
</evidence>
<comment type="caution">
    <text evidence="8">The sequence shown here is derived from an EMBL/GenBank/DDBJ whole genome shotgun (WGS) entry which is preliminary data.</text>
</comment>
<sequence>MLGWGVGGIEAEAAMLGQMILLVLSWIIGVKLTNSLRTGVNAIDLVLTVTKILREKGIVGKFVEFFGTGVNNLSLSNRATISNMCNEFGATCAYFPIDQETIKYLTLTGKKS</sequence>
<dbReference type="PANTHER" id="PTHR11670">
    <property type="entry name" value="ACONITASE/IRON-RESPONSIVE ELEMENT FAMILY MEMBER"/>
    <property type="match status" value="1"/>
</dbReference>
<evidence type="ECO:0000313" key="8">
    <source>
        <dbReference type="EMBL" id="KJV76401.1"/>
    </source>
</evidence>
<evidence type="ECO:0000259" key="7">
    <source>
        <dbReference type="Pfam" id="PF00330"/>
    </source>
</evidence>
<keyword evidence="4" id="KW-0411">Iron-sulfur</keyword>
<evidence type="ECO:0000256" key="5">
    <source>
        <dbReference type="ARBA" id="ARBA00023501"/>
    </source>
</evidence>
<evidence type="ECO:0000256" key="2">
    <source>
        <dbReference type="ARBA" id="ARBA00022723"/>
    </source>
</evidence>
<organism evidence="8 9">
    <name type="scientific">Orientia tsutsugamushi str. TA716</name>
    <dbReference type="NCBI Taxonomy" id="1359175"/>
    <lineage>
        <taxon>Bacteria</taxon>
        <taxon>Pseudomonadati</taxon>
        <taxon>Pseudomonadota</taxon>
        <taxon>Alphaproteobacteria</taxon>
        <taxon>Rickettsiales</taxon>
        <taxon>Rickettsiaceae</taxon>
        <taxon>Rickettsieae</taxon>
        <taxon>Orientia</taxon>
    </lineage>
</organism>
<dbReference type="SUPFAM" id="SSF53732">
    <property type="entry name" value="Aconitase iron-sulfur domain"/>
    <property type="match status" value="1"/>
</dbReference>
<dbReference type="EMBL" id="LAOA01000022">
    <property type="protein sequence ID" value="KJV76401.1"/>
    <property type="molecule type" value="Genomic_DNA"/>
</dbReference>
<keyword evidence="6" id="KW-0472">Membrane</keyword>
<accession>A0A0F3P915</accession>
<evidence type="ECO:0000313" key="9">
    <source>
        <dbReference type="Proteomes" id="UP000033671"/>
    </source>
</evidence>
<dbReference type="GO" id="GO:0003994">
    <property type="term" value="F:aconitate hydratase activity"/>
    <property type="evidence" value="ECO:0007669"/>
    <property type="project" value="UniProtKB-EC"/>
</dbReference>